<dbReference type="Pfam" id="PF21893">
    <property type="entry name" value="DUF6918"/>
    <property type="match status" value="1"/>
</dbReference>
<dbReference type="RefSeq" id="WP_066466709.1">
    <property type="nucleotide sequence ID" value="NZ_CBCRUZ010000003.1"/>
</dbReference>
<gene>
    <name evidence="1" type="ORF">KV203_03340</name>
</gene>
<organism evidence="1 2">
    <name type="scientific">Skermania pinensis</name>
    <dbReference type="NCBI Taxonomy" id="39122"/>
    <lineage>
        <taxon>Bacteria</taxon>
        <taxon>Bacillati</taxon>
        <taxon>Actinomycetota</taxon>
        <taxon>Actinomycetes</taxon>
        <taxon>Mycobacteriales</taxon>
        <taxon>Gordoniaceae</taxon>
        <taxon>Skermania</taxon>
    </lineage>
</organism>
<evidence type="ECO:0000313" key="1">
    <source>
        <dbReference type="EMBL" id="QXQ14465.1"/>
    </source>
</evidence>
<keyword evidence="2" id="KW-1185">Reference proteome</keyword>
<dbReference type="InterPro" id="IPR054211">
    <property type="entry name" value="DUF6918"/>
</dbReference>
<dbReference type="EMBL" id="CP079105">
    <property type="protein sequence ID" value="QXQ14465.1"/>
    <property type="molecule type" value="Genomic_DNA"/>
</dbReference>
<proteinExistence type="predicted"/>
<accession>A0ABX8SCY8</accession>
<reference evidence="1" key="1">
    <citation type="submission" date="2021-07" db="EMBL/GenBank/DDBJ databases">
        <title>Candidatus Kaistella beijingensis sp. nov. isolated from a municipal wastewater treatment plant is involved in sludge foaming.</title>
        <authorList>
            <person name="Song Y."/>
            <person name="Liu S.-J."/>
        </authorList>
    </citation>
    <scope>NUCLEOTIDE SEQUENCE</scope>
    <source>
        <strain evidence="1">DSM 43998</strain>
    </source>
</reference>
<protein>
    <submittedName>
        <fullName evidence="1">Uncharacterized protein</fullName>
    </submittedName>
</protein>
<name>A0ABX8SCY8_9ACTN</name>
<evidence type="ECO:0000313" key="2">
    <source>
        <dbReference type="Proteomes" id="UP000887023"/>
    </source>
</evidence>
<dbReference type="Proteomes" id="UP000887023">
    <property type="component" value="Chromosome"/>
</dbReference>
<sequence length="148" mass="15472">MTAQLTDTLLDSTHKPAFVADAQSVLDGEVAAKKGASGLAVKGGYAAMKKVSPTIVGDALDSLLPQFLQQLQPFWQDYQAGGAGSFADALTARSDEAAEALLSVTDARAERSSRPSMTKIYSSMRGAAKKHVIEALPQVGALVQRHAG</sequence>